<keyword evidence="2" id="KW-0723">Serine/threonine-protein kinase</keyword>
<dbReference type="Pfam" id="PF00069">
    <property type="entry name" value="Pkinase"/>
    <property type="match status" value="1"/>
</dbReference>
<protein>
    <recommendedName>
        <fullName evidence="1">non-specific serine/threonine protein kinase</fullName>
        <ecNumber evidence="1">2.7.11.1</ecNumber>
    </recommendedName>
</protein>
<keyword evidence="3" id="KW-0808">Transferase</keyword>
<gene>
    <name evidence="11" type="ORF">N7515_001448</name>
</gene>
<dbReference type="SUPFAM" id="SSF56112">
    <property type="entry name" value="Protein kinase-like (PK-like)"/>
    <property type="match status" value="1"/>
</dbReference>
<sequence length="445" mass="50749">MPLLPHKQSRCALTLTAIKLTETNEDFGVLYEPLEGIERFENYGPGGYHPIQIGDHFHGRYRVVHKLGHGSYSTAWLARDEQCNKYVAVKICIANANSKEADMISTLTRPHCLPVNHPGKKMVPSILDRFTIHGPNGNHSCYVTALASASLSGVKDGSYIRLFQPDVARSLAAQLVLAVDYIHAQGMVHGDLHLGNILLKVPPNFDQLSLEQLYEKYGAPQLDPVVRLDGNPLPPGVPSHGIVPIWLGKASEKITLSDTRVLLTDFGEAFFPSEEPKHESRTPLVIRPPEVRFEPNDPLSFPSDIWTLACSIWDIVSQRPIFEWWFVTEDYITREHVDILGVLPPEWWRRWEARTLDFTENGEPANRQDGAFHSLDDRFDYSVQKPRRDRGIPPFDAREREAFFDMLRPMLSFRPEDRPTTKQILDSEWMRKWALPEYGKIQDNV</sequence>
<dbReference type="GO" id="GO:0050684">
    <property type="term" value="P:regulation of mRNA processing"/>
    <property type="evidence" value="ECO:0007669"/>
    <property type="project" value="TreeGrafter"/>
</dbReference>
<keyword evidence="6 9" id="KW-0067">ATP-binding</keyword>
<dbReference type="GO" id="GO:0004674">
    <property type="term" value="F:protein serine/threonine kinase activity"/>
    <property type="evidence" value="ECO:0007669"/>
    <property type="project" value="UniProtKB-KW"/>
</dbReference>
<accession>A0A9W9H9P6</accession>
<feature type="binding site" evidence="9">
    <location>
        <position position="90"/>
    </location>
    <ligand>
        <name>ATP</name>
        <dbReference type="ChEBI" id="CHEBI:30616"/>
    </ligand>
</feature>
<evidence type="ECO:0000259" key="10">
    <source>
        <dbReference type="PROSITE" id="PS50011"/>
    </source>
</evidence>
<dbReference type="InterPro" id="IPR011009">
    <property type="entry name" value="Kinase-like_dom_sf"/>
</dbReference>
<evidence type="ECO:0000256" key="7">
    <source>
        <dbReference type="ARBA" id="ARBA00047899"/>
    </source>
</evidence>
<reference evidence="11" key="2">
    <citation type="journal article" date="2023" name="IMA Fungus">
        <title>Comparative genomic study of the Penicillium genus elucidates a diverse pangenome and 15 lateral gene transfer events.</title>
        <authorList>
            <person name="Petersen C."/>
            <person name="Sorensen T."/>
            <person name="Nielsen M.R."/>
            <person name="Sondergaard T.E."/>
            <person name="Sorensen J.L."/>
            <person name="Fitzpatrick D.A."/>
            <person name="Frisvad J.C."/>
            <person name="Nielsen K.L."/>
        </authorList>
    </citation>
    <scope>NUCLEOTIDE SEQUENCE</scope>
    <source>
        <strain evidence="11">IBT 22155</strain>
    </source>
</reference>
<dbReference type="InterPro" id="IPR017441">
    <property type="entry name" value="Protein_kinase_ATP_BS"/>
</dbReference>
<dbReference type="PANTHER" id="PTHR47634">
    <property type="entry name" value="PROTEIN KINASE DOMAIN-CONTAINING PROTEIN-RELATED"/>
    <property type="match status" value="1"/>
</dbReference>
<reference evidence="11" key="1">
    <citation type="submission" date="2022-11" db="EMBL/GenBank/DDBJ databases">
        <authorList>
            <person name="Petersen C."/>
        </authorList>
    </citation>
    <scope>NUCLEOTIDE SEQUENCE</scope>
    <source>
        <strain evidence="11">IBT 22155</strain>
    </source>
</reference>
<dbReference type="EMBL" id="JAPQKL010000002">
    <property type="protein sequence ID" value="KAJ5142661.1"/>
    <property type="molecule type" value="Genomic_DNA"/>
</dbReference>
<dbReference type="GeneID" id="81401362"/>
<dbReference type="GO" id="GO:0005524">
    <property type="term" value="F:ATP binding"/>
    <property type="evidence" value="ECO:0007669"/>
    <property type="project" value="UniProtKB-UniRule"/>
</dbReference>
<evidence type="ECO:0000256" key="1">
    <source>
        <dbReference type="ARBA" id="ARBA00012513"/>
    </source>
</evidence>
<feature type="domain" description="Protein kinase" evidence="10">
    <location>
        <begin position="61"/>
        <end position="430"/>
    </location>
</feature>
<dbReference type="Gene3D" id="1.10.510.10">
    <property type="entry name" value="Transferase(Phosphotransferase) domain 1"/>
    <property type="match status" value="1"/>
</dbReference>
<keyword evidence="12" id="KW-1185">Reference proteome</keyword>
<dbReference type="InterPro" id="IPR000719">
    <property type="entry name" value="Prot_kinase_dom"/>
</dbReference>
<dbReference type="InterPro" id="IPR051334">
    <property type="entry name" value="SRPK"/>
</dbReference>
<dbReference type="PANTHER" id="PTHR47634:SF9">
    <property type="entry name" value="PROTEIN KINASE DOMAIN-CONTAINING PROTEIN-RELATED"/>
    <property type="match status" value="1"/>
</dbReference>
<keyword evidence="4 9" id="KW-0547">Nucleotide-binding</keyword>
<proteinExistence type="predicted"/>
<keyword evidence="5 11" id="KW-0418">Kinase</keyword>
<dbReference type="SMART" id="SM00220">
    <property type="entry name" value="S_TKc"/>
    <property type="match status" value="1"/>
</dbReference>
<evidence type="ECO:0000256" key="5">
    <source>
        <dbReference type="ARBA" id="ARBA00022777"/>
    </source>
</evidence>
<dbReference type="RefSeq" id="XP_056524305.1">
    <property type="nucleotide sequence ID" value="XM_056662192.1"/>
</dbReference>
<evidence type="ECO:0000256" key="3">
    <source>
        <dbReference type="ARBA" id="ARBA00022679"/>
    </source>
</evidence>
<evidence type="ECO:0000256" key="8">
    <source>
        <dbReference type="ARBA" id="ARBA00048679"/>
    </source>
</evidence>
<evidence type="ECO:0000256" key="2">
    <source>
        <dbReference type="ARBA" id="ARBA00022527"/>
    </source>
</evidence>
<dbReference type="AlphaFoldDB" id="A0A9W9H9P6"/>
<comment type="catalytic activity">
    <reaction evidence="7">
        <text>L-threonyl-[protein] + ATP = O-phospho-L-threonyl-[protein] + ADP + H(+)</text>
        <dbReference type="Rhea" id="RHEA:46608"/>
        <dbReference type="Rhea" id="RHEA-COMP:11060"/>
        <dbReference type="Rhea" id="RHEA-COMP:11605"/>
        <dbReference type="ChEBI" id="CHEBI:15378"/>
        <dbReference type="ChEBI" id="CHEBI:30013"/>
        <dbReference type="ChEBI" id="CHEBI:30616"/>
        <dbReference type="ChEBI" id="CHEBI:61977"/>
        <dbReference type="ChEBI" id="CHEBI:456216"/>
        <dbReference type="EC" id="2.7.11.1"/>
    </reaction>
</comment>
<evidence type="ECO:0000313" key="11">
    <source>
        <dbReference type="EMBL" id="KAJ5142661.1"/>
    </source>
</evidence>
<evidence type="ECO:0000256" key="9">
    <source>
        <dbReference type="PROSITE-ProRule" id="PRU10141"/>
    </source>
</evidence>
<organism evidence="11 12">
    <name type="scientific">Penicillium bovifimosum</name>
    <dbReference type="NCBI Taxonomy" id="126998"/>
    <lineage>
        <taxon>Eukaryota</taxon>
        <taxon>Fungi</taxon>
        <taxon>Dikarya</taxon>
        <taxon>Ascomycota</taxon>
        <taxon>Pezizomycotina</taxon>
        <taxon>Eurotiomycetes</taxon>
        <taxon>Eurotiomycetidae</taxon>
        <taxon>Eurotiales</taxon>
        <taxon>Aspergillaceae</taxon>
        <taxon>Penicillium</taxon>
    </lineage>
</organism>
<dbReference type="Gene3D" id="3.30.200.20">
    <property type="entry name" value="Phosphorylase Kinase, domain 1"/>
    <property type="match status" value="1"/>
</dbReference>
<comment type="caution">
    <text evidence="11">The sequence shown here is derived from an EMBL/GenBank/DDBJ whole genome shotgun (WGS) entry which is preliminary data.</text>
</comment>
<name>A0A9W9H9P6_9EURO</name>
<dbReference type="OrthoDB" id="5979581at2759"/>
<evidence type="ECO:0000313" key="12">
    <source>
        <dbReference type="Proteomes" id="UP001149079"/>
    </source>
</evidence>
<evidence type="ECO:0000256" key="6">
    <source>
        <dbReference type="ARBA" id="ARBA00022840"/>
    </source>
</evidence>
<dbReference type="GO" id="GO:0000245">
    <property type="term" value="P:spliceosomal complex assembly"/>
    <property type="evidence" value="ECO:0007669"/>
    <property type="project" value="TreeGrafter"/>
</dbReference>
<dbReference type="PROSITE" id="PS50011">
    <property type="entry name" value="PROTEIN_KINASE_DOM"/>
    <property type="match status" value="1"/>
</dbReference>
<dbReference type="PROSITE" id="PS00107">
    <property type="entry name" value="PROTEIN_KINASE_ATP"/>
    <property type="match status" value="1"/>
</dbReference>
<evidence type="ECO:0000256" key="4">
    <source>
        <dbReference type="ARBA" id="ARBA00022741"/>
    </source>
</evidence>
<dbReference type="Proteomes" id="UP001149079">
    <property type="component" value="Unassembled WGS sequence"/>
</dbReference>
<comment type="catalytic activity">
    <reaction evidence="8">
        <text>L-seryl-[protein] + ATP = O-phospho-L-seryl-[protein] + ADP + H(+)</text>
        <dbReference type="Rhea" id="RHEA:17989"/>
        <dbReference type="Rhea" id="RHEA-COMP:9863"/>
        <dbReference type="Rhea" id="RHEA-COMP:11604"/>
        <dbReference type="ChEBI" id="CHEBI:15378"/>
        <dbReference type="ChEBI" id="CHEBI:29999"/>
        <dbReference type="ChEBI" id="CHEBI:30616"/>
        <dbReference type="ChEBI" id="CHEBI:83421"/>
        <dbReference type="ChEBI" id="CHEBI:456216"/>
        <dbReference type="EC" id="2.7.11.1"/>
    </reaction>
</comment>
<dbReference type="EC" id="2.7.11.1" evidence="1"/>